<evidence type="ECO:0000256" key="1">
    <source>
        <dbReference type="ARBA" id="ARBA00010641"/>
    </source>
</evidence>
<dbReference type="Pfam" id="PF08281">
    <property type="entry name" value="Sigma70_r4_2"/>
    <property type="match status" value="1"/>
</dbReference>
<comment type="caution">
    <text evidence="8">The sequence shown here is derived from an EMBL/GenBank/DDBJ whole genome shotgun (WGS) entry which is preliminary data.</text>
</comment>
<dbReference type="PANTHER" id="PTHR43133:SF8">
    <property type="entry name" value="RNA POLYMERASE SIGMA FACTOR HI_1459-RELATED"/>
    <property type="match status" value="1"/>
</dbReference>
<protein>
    <submittedName>
        <fullName evidence="8">RNA polymerase sigma factor</fullName>
    </submittedName>
</protein>
<reference evidence="8" key="2">
    <citation type="journal article" date="2021" name="PeerJ">
        <title>Extensive microbial diversity within the chicken gut microbiome revealed by metagenomics and culture.</title>
        <authorList>
            <person name="Gilroy R."/>
            <person name="Ravi A."/>
            <person name="Getino M."/>
            <person name="Pursley I."/>
            <person name="Horton D.L."/>
            <person name="Alikhan N.F."/>
            <person name="Baker D."/>
            <person name="Gharbi K."/>
            <person name="Hall N."/>
            <person name="Watson M."/>
            <person name="Adriaenssens E.M."/>
            <person name="Foster-Nyarko E."/>
            <person name="Jarju S."/>
            <person name="Secka A."/>
            <person name="Antonio M."/>
            <person name="Oren A."/>
            <person name="Chaudhuri R.R."/>
            <person name="La Ragione R."/>
            <person name="Hildebrand F."/>
            <person name="Pallen M.J."/>
        </authorList>
    </citation>
    <scope>NUCLEOTIDE SEQUENCE</scope>
    <source>
        <strain evidence="8">ChiBcolR7-354</strain>
    </source>
</reference>
<dbReference type="Gene3D" id="1.10.1740.10">
    <property type="match status" value="1"/>
</dbReference>
<dbReference type="InterPro" id="IPR007627">
    <property type="entry name" value="RNA_pol_sigma70_r2"/>
</dbReference>
<keyword evidence="3" id="KW-0731">Sigma factor</keyword>
<dbReference type="GO" id="GO:0006352">
    <property type="term" value="P:DNA-templated transcription initiation"/>
    <property type="evidence" value="ECO:0007669"/>
    <property type="project" value="InterPro"/>
</dbReference>
<keyword evidence="2" id="KW-0805">Transcription regulation</keyword>
<dbReference type="NCBIfam" id="TIGR02937">
    <property type="entry name" value="sigma70-ECF"/>
    <property type="match status" value="1"/>
</dbReference>
<dbReference type="InterPro" id="IPR013249">
    <property type="entry name" value="RNA_pol_sigma70_r4_t2"/>
</dbReference>
<evidence type="ECO:0000313" key="8">
    <source>
        <dbReference type="EMBL" id="HIQ78735.1"/>
    </source>
</evidence>
<name>A0A9D0ZDS6_9FIRM</name>
<dbReference type="Gene3D" id="1.10.10.10">
    <property type="entry name" value="Winged helix-like DNA-binding domain superfamily/Winged helix DNA-binding domain"/>
    <property type="match status" value="1"/>
</dbReference>
<dbReference type="EMBL" id="DVGA01000055">
    <property type="protein sequence ID" value="HIQ78735.1"/>
    <property type="molecule type" value="Genomic_DNA"/>
</dbReference>
<dbReference type="GO" id="GO:0003677">
    <property type="term" value="F:DNA binding"/>
    <property type="evidence" value="ECO:0007669"/>
    <property type="project" value="UniProtKB-KW"/>
</dbReference>
<organism evidence="8 9">
    <name type="scientific">Candidatus Scatomorpha intestinavium</name>
    <dbReference type="NCBI Taxonomy" id="2840922"/>
    <lineage>
        <taxon>Bacteria</taxon>
        <taxon>Bacillati</taxon>
        <taxon>Bacillota</taxon>
        <taxon>Clostridia</taxon>
        <taxon>Eubacteriales</taxon>
        <taxon>Candidatus Scatomorpha</taxon>
    </lineage>
</organism>
<dbReference type="InterPro" id="IPR039425">
    <property type="entry name" value="RNA_pol_sigma-70-like"/>
</dbReference>
<dbReference type="InterPro" id="IPR036388">
    <property type="entry name" value="WH-like_DNA-bd_sf"/>
</dbReference>
<dbReference type="InterPro" id="IPR013324">
    <property type="entry name" value="RNA_pol_sigma_r3/r4-like"/>
</dbReference>
<dbReference type="SUPFAM" id="SSF88946">
    <property type="entry name" value="Sigma2 domain of RNA polymerase sigma factors"/>
    <property type="match status" value="1"/>
</dbReference>
<gene>
    <name evidence="8" type="ORF">IAB77_05690</name>
</gene>
<evidence type="ECO:0000256" key="4">
    <source>
        <dbReference type="ARBA" id="ARBA00023125"/>
    </source>
</evidence>
<dbReference type="Proteomes" id="UP000824262">
    <property type="component" value="Unassembled WGS sequence"/>
</dbReference>
<comment type="similarity">
    <text evidence="1">Belongs to the sigma-70 factor family. ECF subfamily.</text>
</comment>
<proteinExistence type="inferred from homology"/>
<dbReference type="InterPro" id="IPR014284">
    <property type="entry name" value="RNA_pol_sigma-70_dom"/>
</dbReference>
<dbReference type="Pfam" id="PF04542">
    <property type="entry name" value="Sigma70_r2"/>
    <property type="match status" value="1"/>
</dbReference>
<keyword evidence="5" id="KW-0804">Transcription</keyword>
<accession>A0A9D0ZDS6</accession>
<dbReference type="SUPFAM" id="SSF88659">
    <property type="entry name" value="Sigma3 and sigma4 domains of RNA polymerase sigma factors"/>
    <property type="match status" value="1"/>
</dbReference>
<dbReference type="PANTHER" id="PTHR43133">
    <property type="entry name" value="RNA POLYMERASE ECF-TYPE SIGMA FACTO"/>
    <property type="match status" value="1"/>
</dbReference>
<evidence type="ECO:0000313" key="9">
    <source>
        <dbReference type="Proteomes" id="UP000824262"/>
    </source>
</evidence>
<dbReference type="GO" id="GO:0016987">
    <property type="term" value="F:sigma factor activity"/>
    <property type="evidence" value="ECO:0007669"/>
    <property type="project" value="UniProtKB-KW"/>
</dbReference>
<dbReference type="AlphaFoldDB" id="A0A9D0ZDS6"/>
<evidence type="ECO:0000259" key="7">
    <source>
        <dbReference type="Pfam" id="PF08281"/>
    </source>
</evidence>
<feature type="domain" description="RNA polymerase sigma factor 70 region 4 type 2" evidence="7">
    <location>
        <begin position="134"/>
        <end position="175"/>
    </location>
</feature>
<evidence type="ECO:0000256" key="3">
    <source>
        <dbReference type="ARBA" id="ARBA00023082"/>
    </source>
</evidence>
<dbReference type="InterPro" id="IPR013325">
    <property type="entry name" value="RNA_pol_sigma_r2"/>
</dbReference>
<evidence type="ECO:0000256" key="2">
    <source>
        <dbReference type="ARBA" id="ARBA00023015"/>
    </source>
</evidence>
<evidence type="ECO:0000256" key="5">
    <source>
        <dbReference type="ARBA" id="ARBA00023163"/>
    </source>
</evidence>
<feature type="domain" description="RNA polymerase sigma-70 region 2" evidence="6">
    <location>
        <begin position="26"/>
        <end position="82"/>
    </location>
</feature>
<evidence type="ECO:0000259" key="6">
    <source>
        <dbReference type="Pfam" id="PF04542"/>
    </source>
</evidence>
<sequence length="185" mass="20456">MEDNRIIALFFARDAGALDECRSSYGAYCRAIARNILGSEDDAEECENDVYLAAWNAIPPERPVSLRAFLGKIARNLALGRRERDSAQKRGGGTIDAVLDELAECLGAPGEVSERAEAAELAAAVDAFLRRRGERERRIFLRRVFFCDPISDIARRFGISEAAVKSSLSRTRAALRSCLKKEGFI</sequence>
<keyword evidence="4" id="KW-0238">DNA-binding</keyword>
<reference evidence="8" key="1">
    <citation type="submission" date="2020-10" db="EMBL/GenBank/DDBJ databases">
        <authorList>
            <person name="Gilroy R."/>
        </authorList>
    </citation>
    <scope>NUCLEOTIDE SEQUENCE</scope>
    <source>
        <strain evidence="8">ChiBcolR7-354</strain>
    </source>
</reference>